<reference evidence="1 2" key="1">
    <citation type="submission" date="2020-10" db="EMBL/GenBank/DDBJ databases">
        <title>Sequencing the genomes of 1000 actinobacteria strains.</title>
        <authorList>
            <person name="Klenk H.-P."/>
        </authorList>
    </citation>
    <scope>NUCLEOTIDE SEQUENCE [LARGE SCALE GENOMIC DNA]</scope>
    <source>
        <strain evidence="1 2">DSM 43748</strain>
    </source>
</reference>
<keyword evidence="2" id="KW-1185">Reference proteome</keyword>
<proteinExistence type="predicted"/>
<sequence>MPLTGAADAASLPAPDAPWRDARTWLMRG</sequence>
<name>A0ABR9K6I1_9ACTN</name>
<dbReference type="EMBL" id="JADBEF010000001">
    <property type="protein sequence ID" value="MBE1557615.1"/>
    <property type="molecule type" value="Genomic_DNA"/>
</dbReference>
<accession>A0ABR9K6I1</accession>
<dbReference type="Proteomes" id="UP000661607">
    <property type="component" value="Unassembled WGS sequence"/>
</dbReference>
<gene>
    <name evidence="1" type="ORF">H4W81_000394</name>
</gene>
<organism evidence="1 2">
    <name type="scientific">Nonomuraea africana</name>
    <dbReference type="NCBI Taxonomy" id="46171"/>
    <lineage>
        <taxon>Bacteria</taxon>
        <taxon>Bacillati</taxon>
        <taxon>Actinomycetota</taxon>
        <taxon>Actinomycetes</taxon>
        <taxon>Streptosporangiales</taxon>
        <taxon>Streptosporangiaceae</taxon>
        <taxon>Nonomuraea</taxon>
    </lineage>
</organism>
<comment type="caution">
    <text evidence="1">The sequence shown here is derived from an EMBL/GenBank/DDBJ whole genome shotgun (WGS) entry which is preliminary data.</text>
</comment>
<evidence type="ECO:0000313" key="2">
    <source>
        <dbReference type="Proteomes" id="UP000661607"/>
    </source>
</evidence>
<protein>
    <submittedName>
        <fullName evidence="1">Uncharacterized protein</fullName>
    </submittedName>
</protein>
<evidence type="ECO:0000313" key="1">
    <source>
        <dbReference type="EMBL" id="MBE1557615.1"/>
    </source>
</evidence>